<evidence type="ECO:0000313" key="7">
    <source>
        <dbReference type="Proteomes" id="UP000317421"/>
    </source>
</evidence>
<evidence type="ECO:0000256" key="3">
    <source>
        <dbReference type="ARBA" id="ARBA00023004"/>
    </source>
</evidence>
<keyword evidence="4" id="KW-0411">Iron-sulfur</keyword>
<protein>
    <submittedName>
        <fullName evidence="6">Iron-binding zinc finger CDGSH type</fullName>
    </submittedName>
</protein>
<dbReference type="GO" id="GO:0046872">
    <property type="term" value="F:metal ion binding"/>
    <property type="evidence" value="ECO:0007669"/>
    <property type="project" value="UniProtKB-KW"/>
</dbReference>
<dbReference type="SMART" id="SM00704">
    <property type="entry name" value="ZnF_CDGSH"/>
    <property type="match status" value="1"/>
</dbReference>
<proteinExistence type="predicted"/>
<dbReference type="AlphaFoldDB" id="A0A5C6ANC3"/>
<dbReference type="GO" id="GO:0051537">
    <property type="term" value="F:2 iron, 2 sulfur cluster binding"/>
    <property type="evidence" value="ECO:0007669"/>
    <property type="project" value="UniProtKB-KW"/>
</dbReference>
<comment type="caution">
    <text evidence="6">The sequence shown here is derived from an EMBL/GenBank/DDBJ whole genome shotgun (WGS) entry which is preliminary data.</text>
</comment>
<dbReference type="EMBL" id="SJPR01000001">
    <property type="protein sequence ID" value="TWU00512.1"/>
    <property type="molecule type" value="Genomic_DNA"/>
</dbReference>
<evidence type="ECO:0000256" key="2">
    <source>
        <dbReference type="ARBA" id="ARBA00022723"/>
    </source>
</evidence>
<feature type="domain" description="Iron-binding zinc finger CDGSH type" evidence="5">
    <location>
        <begin position="65"/>
        <end position="111"/>
    </location>
</feature>
<accession>A0A5C6ANC3</accession>
<gene>
    <name evidence="6" type="ORF">Pla108_14640</name>
</gene>
<evidence type="ECO:0000256" key="1">
    <source>
        <dbReference type="ARBA" id="ARBA00022714"/>
    </source>
</evidence>
<keyword evidence="3" id="KW-0408">Iron</keyword>
<dbReference type="RefSeq" id="WP_231934323.1">
    <property type="nucleotide sequence ID" value="NZ_SJPR01000001.1"/>
</dbReference>
<evidence type="ECO:0000259" key="5">
    <source>
        <dbReference type="SMART" id="SM00704"/>
    </source>
</evidence>
<sequence>MVHRIGVGDPSYNDPLSYRFLASWRFPRAGQQSDAYYRIQPPHRSYATMADVKITVRKNGSLKVEGPIELYDADGGRFPLDESKPAIALCRCGASKNAPFCDGAHNACSFDSEVKAPAS</sequence>
<dbReference type="Proteomes" id="UP000317421">
    <property type="component" value="Unassembled WGS sequence"/>
</dbReference>
<organism evidence="6 7">
    <name type="scientific">Botrimarina colliarenosi</name>
    <dbReference type="NCBI Taxonomy" id="2528001"/>
    <lineage>
        <taxon>Bacteria</taxon>
        <taxon>Pseudomonadati</taxon>
        <taxon>Planctomycetota</taxon>
        <taxon>Planctomycetia</taxon>
        <taxon>Pirellulales</taxon>
        <taxon>Lacipirellulaceae</taxon>
        <taxon>Botrimarina</taxon>
    </lineage>
</organism>
<dbReference type="InterPro" id="IPR018967">
    <property type="entry name" value="FeS-contain_CDGSH-typ"/>
</dbReference>
<evidence type="ECO:0000313" key="6">
    <source>
        <dbReference type="EMBL" id="TWU00512.1"/>
    </source>
</evidence>
<dbReference type="InterPro" id="IPR042216">
    <property type="entry name" value="MitoNEET_CISD"/>
</dbReference>
<dbReference type="Pfam" id="PF09360">
    <property type="entry name" value="zf-CDGSH"/>
    <property type="match status" value="1"/>
</dbReference>
<name>A0A5C6ANC3_9BACT</name>
<reference evidence="6 7" key="1">
    <citation type="submission" date="2019-02" db="EMBL/GenBank/DDBJ databases">
        <title>Deep-cultivation of Planctomycetes and their phenomic and genomic characterization uncovers novel biology.</title>
        <authorList>
            <person name="Wiegand S."/>
            <person name="Jogler M."/>
            <person name="Boedeker C."/>
            <person name="Pinto D."/>
            <person name="Vollmers J."/>
            <person name="Rivas-Marin E."/>
            <person name="Kohn T."/>
            <person name="Peeters S.H."/>
            <person name="Heuer A."/>
            <person name="Rast P."/>
            <person name="Oberbeckmann S."/>
            <person name="Bunk B."/>
            <person name="Jeske O."/>
            <person name="Meyerdierks A."/>
            <person name="Storesund J.E."/>
            <person name="Kallscheuer N."/>
            <person name="Luecker S."/>
            <person name="Lage O.M."/>
            <person name="Pohl T."/>
            <person name="Merkel B.J."/>
            <person name="Hornburger P."/>
            <person name="Mueller R.-W."/>
            <person name="Bruemmer F."/>
            <person name="Labrenz M."/>
            <person name="Spormann A.M."/>
            <person name="Op Den Camp H."/>
            <person name="Overmann J."/>
            <person name="Amann R."/>
            <person name="Jetten M.S.M."/>
            <person name="Mascher T."/>
            <person name="Medema M.H."/>
            <person name="Devos D.P."/>
            <person name="Kaster A.-K."/>
            <person name="Ovreas L."/>
            <person name="Rohde M."/>
            <person name="Galperin M.Y."/>
            <person name="Jogler C."/>
        </authorList>
    </citation>
    <scope>NUCLEOTIDE SEQUENCE [LARGE SCALE GENOMIC DNA]</scope>
    <source>
        <strain evidence="6 7">Pla108</strain>
    </source>
</reference>
<evidence type="ECO:0000256" key="4">
    <source>
        <dbReference type="ARBA" id="ARBA00023014"/>
    </source>
</evidence>
<keyword evidence="1" id="KW-0001">2Fe-2S</keyword>
<dbReference type="GO" id="GO:0005737">
    <property type="term" value="C:cytoplasm"/>
    <property type="evidence" value="ECO:0007669"/>
    <property type="project" value="UniProtKB-ARBA"/>
</dbReference>
<keyword evidence="2" id="KW-0479">Metal-binding</keyword>
<dbReference type="Gene3D" id="3.40.5.90">
    <property type="entry name" value="CDGSH iron-sulfur domain, mitoNEET-type"/>
    <property type="match status" value="1"/>
</dbReference>
<keyword evidence="7" id="KW-1185">Reference proteome</keyword>